<dbReference type="AlphaFoldDB" id="N0B826"/>
<gene>
    <name evidence="2" type="ORF">HYPDE_33623</name>
</gene>
<keyword evidence="3" id="KW-1185">Reference proteome</keyword>
<evidence type="ECO:0000313" key="2">
    <source>
        <dbReference type="EMBL" id="AGK58397.1"/>
    </source>
</evidence>
<dbReference type="Proteomes" id="UP000005952">
    <property type="component" value="Chromosome"/>
</dbReference>
<dbReference type="EMBL" id="CP005587">
    <property type="protein sequence ID" value="AGK58397.1"/>
    <property type="molecule type" value="Genomic_DNA"/>
</dbReference>
<dbReference type="OrthoDB" id="6080579at2"/>
<dbReference type="RefSeq" id="WP_015598422.1">
    <property type="nucleotide sequence ID" value="NC_021172.1"/>
</dbReference>
<evidence type="ECO:0000313" key="3">
    <source>
        <dbReference type="Proteomes" id="UP000005952"/>
    </source>
</evidence>
<feature type="signal peptide" evidence="1">
    <location>
        <begin position="1"/>
        <end position="26"/>
    </location>
</feature>
<proteinExistence type="predicted"/>
<dbReference type="HOGENOM" id="CLU_1641460_0_0_5"/>
<sequence>MHRTRSLGFVAPFTAALLAMTLPALANDPLVKIAPTPMPSSGPTVVAAQAFCGDPSGKAEELIERYSAKPGLKRIYKSDQYVAYSDDDKNSSVMYTFTVKGNPAHPAAVCRKPVQQGDNLVITMSVVCDGDKEACAKLQNDFNVMTAKMQAEVDQRIAAQKK</sequence>
<accession>N0B826</accession>
<keyword evidence="1" id="KW-0732">Signal</keyword>
<name>N0B826_9HYPH</name>
<protein>
    <submittedName>
        <fullName evidence="2">Uncharacterized protein</fullName>
    </submittedName>
</protein>
<dbReference type="eggNOG" id="ENOG5033D1R">
    <property type="taxonomic scope" value="Bacteria"/>
</dbReference>
<evidence type="ECO:0000256" key="1">
    <source>
        <dbReference type="SAM" id="SignalP"/>
    </source>
</evidence>
<organism evidence="2 3">
    <name type="scientific">Hyphomicrobium denitrificans 1NES1</name>
    <dbReference type="NCBI Taxonomy" id="670307"/>
    <lineage>
        <taxon>Bacteria</taxon>
        <taxon>Pseudomonadati</taxon>
        <taxon>Pseudomonadota</taxon>
        <taxon>Alphaproteobacteria</taxon>
        <taxon>Hyphomicrobiales</taxon>
        <taxon>Hyphomicrobiaceae</taxon>
        <taxon>Hyphomicrobium</taxon>
    </lineage>
</organism>
<feature type="chain" id="PRO_5004105417" evidence="1">
    <location>
        <begin position="27"/>
        <end position="162"/>
    </location>
</feature>
<dbReference type="KEGG" id="hdt:HYPDE_33623"/>
<reference evidence="2 3" key="1">
    <citation type="journal article" date="2013" name="Genome Announc.">
        <title>Genome sequences for three denitrifying bacterial strains isolated from a uranium- and nitrate-contaminated subsurface environment.</title>
        <authorList>
            <person name="Venkatramanan R."/>
            <person name="Prakash O."/>
            <person name="Woyke T."/>
            <person name="Chain P."/>
            <person name="Goodwin L.A."/>
            <person name="Watson D."/>
            <person name="Brooks S."/>
            <person name="Kostka J.E."/>
            <person name="Green S.J."/>
        </authorList>
    </citation>
    <scope>NUCLEOTIDE SEQUENCE [LARGE SCALE GENOMIC DNA]</scope>
    <source>
        <strain evidence="2 3">1NES1</strain>
    </source>
</reference>